<accession>E4Y4I5</accession>
<evidence type="ECO:0000313" key="1">
    <source>
        <dbReference type="EMBL" id="CBY30583.1"/>
    </source>
</evidence>
<organism evidence="1">
    <name type="scientific">Oikopleura dioica</name>
    <name type="common">Tunicate</name>
    <dbReference type="NCBI Taxonomy" id="34765"/>
    <lineage>
        <taxon>Eukaryota</taxon>
        <taxon>Metazoa</taxon>
        <taxon>Chordata</taxon>
        <taxon>Tunicata</taxon>
        <taxon>Appendicularia</taxon>
        <taxon>Copelata</taxon>
        <taxon>Oikopleuridae</taxon>
        <taxon>Oikopleura</taxon>
    </lineage>
</organism>
<dbReference type="EMBL" id="FN654278">
    <property type="protein sequence ID" value="CBY30583.1"/>
    <property type="molecule type" value="Genomic_DNA"/>
</dbReference>
<proteinExistence type="predicted"/>
<reference evidence="1" key="1">
    <citation type="journal article" date="2010" name="Science">
        <title>Plasticity of animal genome architecture unmasked by rapid evolution of a pelagic tunicate.</title>
        <authorList>
            <person name="Denoeud F."/>
            <person name="Henriet S."/>
            <person name="Mungpakdee S."/>
            <person name="Aury J.M."/>
            <person name="Da Silva C."/>
            <person name="Brinkmann H."/>
            <person name="Mikhaleva J."/>
            <person name="Olsen L.C."/>
            <person name="Jubin C."/>
            <person name="Canestro C."/>
            <person name="Bouquet J.M."/>
            <person name="Danks G."/>
            <person name="Poulain J."/>
            <person name="Campsteijn C."/>
            <person name="Adamski M."/>
            <person name="Cross I."/>
            <person name="Yadetie F."/>
            <person name="Muffato M."/>
            <person name="Louis A."/>
            <person name="Butcher S."/>
            <person name="Tsagkogeorga G."/>
            <person name="Konrad A."/>
            <person name="Singh S."/>
            <person name="Jensen M.F."/>
            <person name="Cong E.H."/>
            <person name="Eikeseth-Otteraa H."/>
            <person name="Noel B."/>
            <person name="Anthouard V."/>
            <person name="Porcel B.M."/>
            <person name="Kachouri-Lafond R."/>
            <person name="Nishino A."/>
            <person name="Ugolini M."/>
            <person name="Chourrout P."/>
            <person name="Nishida H."/>
            <person name="Aasland R."/>
            <person name="Huzurbazar S."/>
            <person name="Westhof E."/>
            <person name="Delsuc F."/>
            <person name="Lehrach H."/>
            <person name="Reinhardt R."/>
            <person name="Weissenbach J."/>
            <person name="Roy S.W."/>
            <person name="Artiguenave F."/>
            <person name="Postlethwait J.H."/>
            <person name="Manak J.R."/>
            <person name="Thompson E.M."/>
            <person name="Jaillon O."/>
            <person name="Du Pasquier L."/>
            <person name="Boudinot P."/>
            <person name="Liberles D.A."/>
            <person name="Volff J.N."/>
            <person name="Philippe H."/>
            <person name="Lenhard B."/>
            <person name="Roest Crollius H."/>
            <person name="Wincker P."/>
            <person name="Chourrout D."/>
        </authorList>
    </citation>
    <scope>NUCLEOTIDE SEQUENCE [LARGE SCALE GENOMIC DNA]</scope>
</reference>
<sequence>MQNGMSSSCESTVFDDWFHGKYVKINPAGTLLRNGNNEAVTTLQLNWYNYLKGNNFLKLSFHSSAFFELADVICVGE</sequence>
<protein>
    <submittedName>
        <fullName evidence="1">Uncharacterized protein</fullName>
    </submittedName>
</protein>
<gene>
    <name evidence="1" type="ORF">GSOID_T00018457001</name>
</gene>
<dbReference type="AlphaFoldDB" id="E4Y4I5"/>
<dbReference type="Proteomes" id="UP000011014">
    <property type="component" value="Unassembled WGS sequence"/>
</dbReference>
<name>E4Y4I5_OIKDI</name>